<dbReference type="Proteomes" id="UP001172386">
    <property type="component" value="Unassembled WGS sequence"/>
</dbReference>
<proteinExistence type="predicted"/>
<organism evidence="1 2">
    <name type="scientific">Neophaeococcomyces mojaviensis</name>
    <dbReference type="NCBI Taxonomy" id="3383035"/>
    <lineage>
        <taxon>Eukaryota</taxon>
        <taxon>Fungi</taxon>
        <taxon>Dikarya</taxon>
        <taxon>Ascomycota</taxon>
        <taxon>Pezizomycotina</taxon>
        <taxon>Eurotiomycetes</taxon>
        <taxon>Chaetothyriomycetidae</taxon>
        <taxon>Chaetothyriales</taxon>
        <taxon>Chaetothyriales incertae sedis</taxon>
        <taxon>Neophaeococcomyces</taxon>
    </lineage>
</organism>
<sequence>MAIKTIARTRTQTLASRLKGKNKSHASRTIRTTPTSENAKTQPRASTSNSTRVLRGSTSSRGTGGPPSSSSSRTGKTPSSGFSGGASKENSRKESSELGEHITVTIPTSNLPLDLALRNSFLTNRASKNSTSSESTKIIKTKPLRAPRRVSVIPYEDFRRASIDAGENPRGTTATVLPKHNPSRPSPKRLREKRLAHLGGVAMQSTKVCHLGKPPAVSSYLATIILSEAVISGRTTGSEVHVSGDESSITLNRTVSFQTASFSTHEIMDLVNHGYVIEFLPSSAVLELPLNETVRTQVEQYSDHGRGDMLANQTSNTTIVDCGT</sequence>
<protein>
    <submittedName>
        <fullName evidence="1">Uncharacterized protein</fullName>
    </submittedName>
</protein>
<name>A0ACC3A7E9_9EURO</name>
<accession>A0ACC3A7E9</accession>
<evidence type="ECO:0000313" key="1">
    <source>
        <dbReference type="EMBL" id="KAJ9656355.1"/>
    </source>
</evidence>
<comment type="caution">
    <text evidence="1">The sequence shown here is derived from an EMBL/GenBank/DDBJ whole genome shotgun (WGS) entry which is preliminary data.</text>
</comment>
<reference evidence="1" key="1">
    <citation type="submission" date="2022-10" db="EMBL/GenBank/DDBJ databases">
        <title>Culturing micro-colonial fungi from biological soil crusts in the Mojave desert and describing Neophaeococcomyces mojavensis, and introducing the new genera and species Taxawa tesnikishii.</title>
        <authorList>
            <person name="Kurbessoian T."/>
            <person name="Stajich J.E."/>
        </authorList>
    </citation>
    <scope>NUCLEOTIDE SEQUENCE</scope>
    <source>
        <strain evidence="1">JES_112</strain>
    </source>
</reference>
<evidence type="ECO:0000313" key="2">
    <source>
        <dbReference type="Proteomes" id="UP001172386"/>
    </source>
</evidence>
<gene>
    <name evidence="1" type="ORF">H2198_005038</name>
</gene>
<dbReference type="EMBL" id="JAPDRQ010000079">
    <property type="protein sequence ID" value="KAJ9656355.1"/>
    <property type="molecule type" value="Genomic_DNA"/>
</dbReference>
<keyword evidence="2" id="KW-1185">Reference proteome</keyword>